<feature type="transmembrane region" description="Helical" evidence="1">
    <location>
        <begin position="56"/>
        <end position="74"/>
    </location>
</feature>
<name>A0A1J6WN12_9BACI</name>
<gene>
    <name evidence="2" type="ORF">BHE18_15010</name>
</gene>
<evidence type="ECO:0000313" key="2">
    <source>
        <dbReference type="EMBL" id="OIU73184.1"/>
    </source>
</evidence>
<protein>
    <submittedName>
        <fullName evidence="2">Uncharacterized protein</fullName>
    </submittedName>
</protein>
<dbReference type="AlphaFoldDB" id="A0A1J6WN12"/>
<dbReference type="Proteomes" id="UP000182062">
    <property type="component" value="Unassembled WGS sequence"/>
</dbReference>
<keyword evidence="3" id="KW-1185">Reference proteome</keyword>
<accession>A0A1J6WN12</accession>
<keyword evidence="1" id="KW-0472">Membrane</keyword>
<reference evidence="2 3" key="1">
    <citation type="submission" date="2016-09" db="EMBL/GenBank/DDBJ databases">
        <title>Bacillus aquimaris SAMM genome sequence reveals colonization and biosurfactant production capacities.</title>
        <authorList>
            <person name="Waghmode S.R."/>
            <person name="Suryavanshi M.V."/>
        </authorList>
    </citation>
    <scope>NUCLEOTIDE SEQUENCE [LARGE SCALE GENOMIC DNA]</scope>
    <source>
        <strain evidence="2 3">SAMM</strain>
    </source>
</reference>
<sequence>MLQGYKQTHYSLFLEETSNIGTKDYKDESFRHIHWLTTTKENKLLAKKYQKVHGDVYSILIYYFSMLLNILNLYA</sequence>
<keyword evidence="1" id="KW-1133">Transmembrane helix</keyword>
<keyword evidence="1" id="KW-0812">Transmembrane</keyword>
<organism evidence="2 3">
    <name type="scientific">Rossellomorea aquimaris</name>
    <dbReference type="NCBI Taxonomy" id="189382"/>
    <lineage>
        <taxon>Bacteria</taxon>
        <taxon>Bacillati</taxon>
        <taxon>Bacillota</taxon>
        <taxon>Bacilli</taxon>
        <taxon>Bacillales</taxon>
        <taxon>Bacillaceae</taxon>
        <taxon>Rossellomorea</taxon>
    </lineage>
</organism>
<proteinExistence type="predicted"/>
<evidence type="ECO:0000313" key="3">
    <source>
        <dbReference type="Proteomes" id="UP000182062"/>
    </source>
</evidence>
<evidence type="ECO:0000256" key="1">
    <source>
        <dbReference type="SAM" id="Phobius"/>
    </source>
</evidence>
<comment type="caution">
    <text evidence="2">The sequence shown here is derived from an EMBL/GenBank/DDBJ whole genome shotgun (WGS) entry which is preliminary data.</text>
</comment>
<dbReference type="EMBL" id="MINN01000022">
    <property type="protein sequence ID" value="OIU73184.1"/>
    <property type="molecule type" value="Genomic_DNA"/>
</dbReference>